<keyword evidence="2" id="KW-0255">Endonuclease</keyword>
<keyword evidence="3" id="KW-1185">Reference proteome</keyword>
<dbReference type="Proteomes" id="UP000244446">
    <property type="component" value="Unassembled WGS sequence"/>
</dbReference>
<dbReference type="InterPro" id="IPR018310">
    <property type="entry name" value="Put_endonuclease_Z1-dom"/>
</dbReference>
<evidence type="ECO:0000313" key="3">
    <source>
        <dbReference type="Proteomes" id="UP000244446"/>
    </source>
</evidence>
<organism evidence="2 3">
    <name type="scientific">Pelagivirga sediminicola</name>
    <dbReference type="NCBI Taxonomy" id="2170575"/>
    <lineage>
        <taxon>Bacteria</taxon>
        <taxon>Pseudomonadati</taxon>
        <taxon>Pseudomonadota</taxon>
        <taxon>Alphaproteobacteria</taxon>
        <taxon>Rhodobacterales</taxon>
        <taxon>Paracoccaceae</taxon>
        <taxon>Pelagivirga</taxon>
    </lineage>
</organism>
<proteinExistence type="predicted"/>
<comment type="caution">
    <text evidence="2">The sequence shown here is derived from an EMBL/GenBank/DDBJ whole genome shotgun (WGS) entry which is preliminary data.</text>
</comment>
<protein>
    <submittedName>
        <fullName evidence="2">Endonuclease</fullName>
    </submittedName>
</protein>
<gene>
    <name evidence="2" type="ORF">DC366_00105</name>
</gene>
<dbReference type="RefSeq" id="WP_108690176.1">
    <property type="nucleotide sequence ID" value="NZ_QCYH01000001.1"/>
</dbReference>
<dbReference type="AlphaFoldDB" id="A0A2T7GAI7"/>
<reference evidence="2 3" key="1">
    <citation type="submission" date="2018-04" db="EMBL/GenBank/DDBJ databases">
        <title>Pelagivirga bohaiensis gen. nov., sp. nov., a bacterium isolated from the Bohai Sea.</title>
        <authorList>
            <person name="Ji X."/>
        </authorList>
    </citation>
    <scope>NUCLEOTIDE SEQUENCE [LARGE SCALE GENOMIC DNA]</scope>
    <source>
        <strain evidence="2 3">BH-SD19</strain>
    </source>
</reference>
<dbReference type="OrthoDB" id="436461at2"/>
<evidence type="ECO:0000313" key="2">
    <source>
        <dbReference type="EMBL" id="PVA11431.1"/>
    </source>
</evidence>
<keyword evidence="2" id="KW-0540">Nuclease</keyword>
<evidence type="ECO:0000259" key="1">
    <source>
        <dbReference type="Pfam" id="PF10593"/>
    </source>
</evidence>
<keyword evidence="2" id="KW-0378">Hydrolase</keyword>
<dbReference type="EMBL" id="QCYH01000001">
    <property type="protein sequence ID" value="PVA11431.1"/>
    <property type="molecule type" value="Genomic_DNA"/>
</dbReference>
<accession>A0A2T7GAI7</accession>
<dbReference type="GO" id="GO:0004519">
    <property type="term" value="F:endonuclease activity"/>
    <property type="evidence" value="ECO:0007669"/>
    <property type="project" value="UniProtKB-KW"/>
</dbReference>
<feature type="domain" description="Putative endonuclease Z1" evidence="1">
    <location>
        <begin position="402"/>
        <end position="630"/>
    </location>
</feature>
<dbReference type="Pfam" id="PF10593">
    <property type="entry name" value="Z1"/>
    <property type="match status" value="1"/>
</dbReference>
<sequence length="908" mass="102736">MSNELRDLRDMVGAVLARRLPTPDMIREQIEHVRKLFSSVTDEQAEALAMEFEHVHGVTMDIGSTLEDPGFEKWLDDARSEIDFFFWERYRRLLAERGFSGQVLATLDSVTDRTLGLLENPKKEGKWDRRGMVVGHVQSGKTANYIGLLSKAADAGYEVIIIIAGIHNNLRSQTQSRIDEGFTGFDSSKLQMNRHGAESIIGVGRYDSSRRPNAFTNTLRDFNKQTATSIGIPLENLKQPAVFVIKKNSSTLKNLLEWLKEHNARRGTSSISAPMLLIDDEADNASINIKKGNDEVSRINGQIRQLLDVFDRSCYVGYTATPFANIFIDPDSDDEMFGADLFPRDFIVSLDPPDNYFGASRVFLTDPDDASGTSVVRHIEDNEDLLPLKHPRTHVVAGLPESLENAVRSFIVGRAIRLVRGHERVHNSMLVNASRFTDVQRQLRNEIHNRINTIRGNIRVNGSSPEREALRDPEIGALKRVFDAEFAACGVSWTEVQNRLWDSISPINVVEVNSRSSDSLDYDAHRRTGLNIIAVGGFSLSRGLTLEGLMVSYFLRNSMMYDTLMQMGRWFGYRPGYDDLCRVWMLEEAEGWYAHIAESIEELRDELRRMEAANATPREFGLKVRSHPDTLIVTARNKMGSGERLVVSIGLANQFVETAMLRRDDKSLKANRKAAVDLAKCLRSTGHAPETGEDIGGGKLVRQVSVSHVIDFLAAFQNHQGSFLTETDPIRKYIEDRIGTELSEWDVFFSGLRRATERSLVDDSLGFKIICQRRAAGKRSDDKTLLVTEKQRVSSRGIEAVGLTEDEVSAARKGYRNETDPPRSSDRLNYPDRIYRRVRKRPLLVVHLLAIGEEDEDLSKSDPVVAWSISFPRTDHEEKKVEYVVNTTWFRERYQEEEDEDEAEGDDD</sequence>
<name>A0A2T7GAI7_9RHOB</name>